<sequence length="33" mass="3967">MHRLLRLVVPQKVAHLMTGPLEYLYNLKIMRCE</sequence>
<reference evidence="1 2" key="1">
    <citation type="submission" date="2019-10" db="EMBL/GenBank/DDBJ databases">
        <title>Assembly and Annotation for the nematode Trichostrongylus colubriformis.</title>
        <authorList>
            <person name="Martin J."/>
        </authorList>
    </citation>
    <scope>NUCLEOTIDE SEQUENCE [LARGE SCALE GENOMIC DNA]</scope>
    <source>
        <strain evidence="1">G859</strain>
        <tissue evidence="1">Whole worm</tissue>
    </source>
</reference>
<dbReference type="AlphaFoldDB" id="A0AAN8FBA8"/>
<keyword evidence="2" id="KW-1185">Reference proteome</keyword>
<evidence type="ECO:0000313" key="1">
    <source>
        <dbReference type="EMBL" id="KAK5976350.1"/>
    </source>
</evidence>
<protein>
    <submittedName>
        <fullName evidence="1">Uncharacterized protein</fullName>
    </submittedName>
</protein>
<comment type="caution">
    <text evidence="1">The sequence shown here is derived from an EMBL/GenBank/DDBJ whole genome shotgun (WGS) entry which is preliminary data.</text>
</comment>
<dbReference type="EMBL" id="WIXE01011966">
    <property type="protein sequence ID" value="KAK5976350.1"/>
    <property type="molecule type" value="Genomic_DNA"/>
</dbReference>
<dbReference type="Proteomes" id="UP001331761">
    <property type="component" value="Unassembled WGS sequence"/>
</dbReference>
<name>A0AAN8FBA8_TRICO</name>
<gene>
    <name evidence="1" type="ORF">GCK32_021925</name>
</gene>
<proteinExistence type="predicted"/>
<evidence type="ECO:0000313" key="2">
    <source>
        <dbReference type="Proteomes" id="UP001331761"/>
    </source>
</evidence>
<feature type="non-terminal residue" evidence="1">
    <location>
        <position position="33"/>
    </location>
</feature>
<accession>A0AAN8FBA8</accession>
<organism evidence="1 2">
    <name type="scientific">Trichostrongylus colubriformis</name>
    <name type="common">Black scour worm</name>
    <dbReference type="NCBI Taxonomy" id="6319"/>
    <lineage>
        <taxon>Eukaryota</taxon>
        <taxon>Metazoa</taxon>
        <taxon>Ecdysozoa</taxon>
        <taxon>Nematoda</taxon>
        <taxon>Chromadorea</taxon>
        <taxon>Rhabditida</taxon>
        <taxon>Rhabditina</taxon>
        <taxon>Rhabditomorpha</taxon>
        <taxon>Strongyloidea</taxon>
        <taxon>Trichostrongylidae</taxon>
        <taxon>Trichostrongylus</taxon>
    </lineage>
</organism>